<gene>
    <name evidence="3" type="ORF">ED733_002667</name>
</gene>
<dbReference type="AlphaFoldDB" id="A0A5C6G9T6"/>
<evidence type="ECO:0000313" key="3">
    <source>
        <dbReference type="EMBL" id="TWU72583.1"/>
    </source>
</evidence>
<protein>
    <recommendedName>
        <fullName evidence="5">Extracellular serine-rich protein</fullName>
    </recommendedName>
</protein>
<accession>A0A5C6G9T6</accession>
<name>A0A5C6G9T6_METRR</name>
<dbReference type="PANTHER" id="PTHR34883:SF15">
    <property type="entry name" value="EXTRACELLULAR SERINE-RICH PROTEIN"/>
    <property type="match status" value="1"/>
</dbReference>
<feature type="signal peptide" evidence="2">
    <location>
        <begin position="1"/>
        <end position="21"/>
    </location>
</feature>
<organism evidence="3 4">
    <name type="scientific">Metarhizium rileyi (strain RCEF 4871)</name>
    <name type="common">Nomuraea rileyi</name>
    <dbReference type="NCBI Taxonomy" id="1649241"/>
    <lineage>
        <taxon>Eukaryota</taxon>
        <taxon>Fungi</taxon>
        <taxon>Dikarya</taxon>
        <taxon>Ascomycota</taxon>
        <taxon>Pezizomycotina</taxon>
        <taxon>Sordariomycetes</taxon>
        <taxon>Hypocreomycetidae</taxon>
        <taxon>Hypocreales</taxon>
        <taxon>Clavicipitaceae</taxon>
        <taxon>Metarhizium</taxon>
    </lineage>
</organism>
<evidence type="ECO:0000256" key="2">
    <source>
        <dbReference type="SAM" id="SignalP"/>
    </source>
</evidence>
<feature type="chain" id="PRO_5022982709" description="Extracellular serine-rich protein" evidence="2">
    <location>
        <begin position="22"/>
        <end position="284"/>
    </location>
</feature>
<dbReference type="InterPro" id="IPR052953">
    <property type="entry name" value="Ser-rich/MCO-related"/>
</dbReference>
<keyword evidence="2" id="KW-0732">Signal</keyword>
<dbReference type="Proteomes" id="UP000317257">
    <property type="component" value="Unassembled WGS sequence"/>
</dbReference>
<reference evidence="4" key="1">
    <citation type="submission" date="2018-12" db="EMBL/GenBank/DDBJ databases">
        <title>The complete genome of Metarhizium rileyi, a key fungal pathogen of Lepidoptera.</title>
        <authorList>
            <person name="Binneck E."/>
            <person name="Lastra C.C.L."/>
            <person name="Sosa-Gomez D.R."/>
        </authorList>
    </citation>
    <scope>NUCLEOTIDE SEQUENCE [LARGE SCALE GENOMIC DNA]</scope>
    <source>
        <strain evidence="4">Cep018-CH2</strain>
    </source>
</reference>
<dbReference type="SUPFAM" id="SSF49503">
    <property type="entry name" value="Cupredoxins"/>
    <property type="match status" value="1"/>
</dbReference>
<feature type="region of interest" description="Disordered" evidence="1">
    <location>
        <begin position="144"/>
        <end position="167"/>
    </location>
</feature>
<dbReference type="EMBL" id="SBHS01000026">
    <property type="protein sequence ID" value="TWU72583.1"/>
    <property type="molecule type" value="Genomic_DNA"/>
</dbReference>
<dbReference type="InterPro" id="IPR008972">
    <property type="entry name" value="Cupredoxin"/>
</dbReference>
<dbReference type="Gene3D" id="2.60.40.420">
    <property type="entry name" value="Cupredoxins - blue copper proteins"/>
    <property type="match status" value="1"/>
</dbReference>
<comment type="caution">
    <text evidence="3">The sequence shown here is derived from an EMBL/GenBank/DDBJ whole genome shotgun (WGS) entry which is preliminary data.</text>
</comment>
<evidence type="ECO:0008006" key="5">
    <source>
        <dbReference type="Google" id="ProtNLM"/>
    </source>
</evidence>
<dbReference type="PANTHER" id="PTHR34883">
    <property type="entry name" value="SERINE-RICH PROTEIN, PUTATIVE-RELATED-RELATED"/>
    <property type="match status" value="1"/>
</dbReference>
<feature type="compositionally biased region" description="Low complexity" evidence="1">
    <location>
        <begin position="157"/>
        <end position="167"/>
    </location>
</feature>
<proteinExistence type="predicted"/>
<sequence>MRFSSPTVCLALAATPITVQAANTIKVQVGADNKLLYSPANFEASVGTKIEFHYFPKNHSVTQSSFNDPCHPLEGGFFSGFVPTTESPSITTFTIEVKDTKPIWFYCGQANHCQKGMIGAINAPKSGNTFEAFSALAMGASGSTSPPSGSVGGVLSGGSSDSNSTSTAQATAVTTKTYTSTWTSSGQTFTTTAATTVAAGGSSPSQTTWAYTTKPYTSTWTSNGQTFTTTATTAFVTTASVIAGSTASTSSSKAAAAAAAAAAATGGFSIWHVGALAAGVAAII</sequence>
<dbReference type="CDD" id="cd00920">
    <property type="entry name" value="Cupredoxin"/>
    <property type="match status" value="1"/>
</dbReference>
<evidence type="ECO:0000256" key="1">
    <source>
        <dbReference type="SAM" id="MobiDB-lite"/>
    </source>
</evidence>
<evidence type="ECO:0000313" key="4">
    <source>
        <dbReference type="Proteomes" id="UP000317257"/>
    </source>
</evidence>